<organism evidence="1 2">
    <name type="scientific">Schistosoma mattheei</name>
    <dbReference type="NCBI Taxonomy" id="31246"/>
    <lineage>
        <taxon>Eukaryota</taxon>
        <taxon>Metazoa</taxon>
        <taxon>Spiralia</taxon>
        <taxon>Lophotrochozoa</taxon>
        <taxon>Platyhelminthes</taxon>
        <taxon>Trematoda</taxon>
        <taxon>Digenea</taxon>
        <taxon>Strigeidida</taxon>
        <taxon>Schistosomatoidea</taxon>
        <taxon>Schistosomatidae</taxon>
        <taxon>Schistosoma</taxon>
    </lineage>
</organism>
<accession>A0A3P8FZS0</accession>
<evidence type="ECO:0000313" key="2">
    <source>
        <dbReference type="Proteomes" id="UP000269396"/>
    </source>
</evidence>
<proteinExistence type="predicted"/>
<name>A0A3P8FZS0_9TREM</name>
<evidence type="ECO:0000313" key="1">
    <source>
        <dbReference type="EMBL" id="VDP71360.1"/>
    </source>
</evidence>
<protein>
    <submittedName>
        <fullName evidence="1">Uncharacterized protein</fullName>
    </submittedName>
</protein>
<dbReference type="EMBL" id="UZAL01037199">
    <property type="protein sequence ID" value="VDP71360.1"/>
    <property type="molecule type" value="Genomic_DNA"/>
</dbReference>
<dbReference type="Proteomes" id="UP000269396">
    <property type="component" value="Unassembled WGS sequence"/>
</dbReference>
<gene>
    <name evidence="1" type="ORF">SMTD_LOCUS16458</name>
</gene>
<sequence length="54" mass="5860">MVSVKFNKLAKSFSANFIISSNSLLVKLTSLTKSQGSPLLFLLPMSFITSFTSS</sequence>
<dbReference type="AlphaFoldDB" id="A0A3P8FZS0"/>
<keyword evidence="2" id="KW-1185">Reference proteome</keyword>
<reference evidence="1 2" key="1">
    <citation type="submission" date="2018-11" db="EMBL/GenBank/DDBJ databases">
        <authorList>
            <consortium name="Pathogen Informatics"/>
        </authorList>
    </citation>
    <scope>NUCLEOTIDE SEQUENCE [LARGE SCALE GENOMIC DNA]</scope>
    <source>
        <strain>Denwood</strain>
        <strain evidence="2">Zambia</strain>
    </source>
</reference>